<dbReference type="PANTHER" id="PTHR10621">
    <property type="entry name" value="UV EXCISION REPAIR PROTEIN RAD23"/>
    <property type="match status" value="1"/>
</dbReference>
<protein>
    <recommendedName>
        <fullName evidence="1">Ubiquitin-like domain-containing protein</fullName>
    </recommendedName>
</protein>
<accession>A0AAV0ZIT2</accession>
<dbReference type="EMBL" id="OX451737">
    <property type="protein sequence ID" value="CAI8597786.1"/>
    <property type="molecule type" value="Genomic_DNA"/>
</dbReference>
<dbReference type="Proteomes" id="UP001157006">
    <property type="component" value="Chromosome 2"/>
</dbReference>
<name>A0AAV0ZIT2_VICFA</name>
<sequence length="194" mass="22482">MDVIFEVQRGTQFSIEVGFFDTVFEIKEKVQKYHGIQISKQTLIFNGQILQDDGDIWKYEIFQNSRIHLMVTAADFDNSKLPIDHDNKFHLNVKNPSFISHIPKKMDKNNTPLKLKEKIHDIDQNNVPLSKVMLHAAETKLHDNQFYCDCGVLEKSEIEYIFKPRELTTPAMVGGRGKGGRAWKKLKHMVLPKN</sequence>
<dbReference type="Pfam" id="PF00240">
    <property type="entry name" value="ubiquitin"/>
    <property type="match status" value="1"/>
</dbReference>
<proteinExistence type="predicted"/>
<reference evidence="2 3" key="1">
    <citation type="submission" date="2023-01" db="EMBL/GenBank/DDBJ databases">
        <authorList>
            <person name="Kreplak J."/>
        </authorList>
    </citation>
    <scope>NUCLEOTIDE SEQUENCE [LARGE SCALE GENOMIC DNA]</scope>
</reference>
<dbReference type="GO" id="GO:0005654">
    <property type="term" value="C:nucleoplasm"/>
    <property type="evidence" value="ECO:0007669"/>
    <property type="project" value="TreeGrafter"/>
</dbReference>
<evidence type="ECO:0000259" key="1">
    <source>
        <dbReference type="PROSITE" id="PS50053"/>
    </source>
</evidence>
<dbReference type="CDD" id="cd17039">
    <property type="entry name" value="Ubl_ubiquitin_like"/>
    <property type="match status" value="1"/>
</dbReference>
<dbReference type="GO" id="GO:0005829">
    <property type="term" value="C:cytosol"/>
    <property type="evidence" value="ECO:0007669"/>
    <property type="project" value="TreeGrafter"/>
</dbReference>
<dbReference type="Gene3D" id="3.10.20.90">
    <property type="entry name" value="Phosphatidylinositol 3-kinase Catalytic Subunit, Chain A, domain 1"/>
    <property type="match status" value="2"/>
</dbReference>
<dbReference type="InterPro" id="IPR019954">
    <property type="entry name" value="Ubiquitin_CS"/>
</dbReference>
<dbReference type="PROSITE" id="PS50053">
    <property type="entry name" value="UBIQUITIN_2"/>
    <property type="match status" value="2"/>
</dbReference>
<dbReference type="InterPro" id="IPR000626">
    <property type="entry name" value="Ubiquitin-like_dom"/>
</dbReference>
<dbReference type="GO" id="GO:0043130">
    <property type="term" value="F:ubiquitin binding"/>
    <property type="evidence" value="ECO:0007669"/>
    <property type="project" value="TreeGrafter"/>
</dbReference>
<dbReference type="GO" id="GO:0031593">
    <property type="term" value="F:polyubiquitin modification-dependent protein binding"/>
    <property type="evidence" value="ECO:0007669"/>
    <property type="project" value="TreeGrafter"/>
</dbReference>
<keyword evidence="3" id="KW-1185">Reference proteome</keyword>
<dbReference type="GO" id="GO:0043161">
    <property type="term" value="P:proteasome-mediated ubiquitin-dependent protein catabolic process"/>
    <property type="evidence" value="ECO:0007669"/>
    <property type="project" value="TreeGrafter"/>
</dbReference>
<dbReference type="InterPro" id="IPR029071">
    <property type="entry name" value="Ubiquitin-like_domsf"/>
</dbReference>
<gene>
    <name evidence="2" type="ORF">VFH_II097560</name>
</gene>
<dbReference type="AlphaFoldDB" id="A0AAV0ZIT2"/>
<evidence type="ECO:0000313" key="3">
    <source>
        <dbReference type="Proteomes" id="UP001157006"/>
    </source>
</evidence>
<dbReference type="SMART" id="SM00213">
    <property type="entry name" value="UBQ"/>
    <property type="match status" value="2"/>
</dbReference>
<dbReference type="SUPFAM" id="SSF54236">
    <property type="entry name" value="Ubiquitin-like"/>
    <property type="match status" value="2"/>
</dbReference>
<feature type="domain" description="Ubiquitin-like" evidence="1">
    <location>
        <begin position="1"/>
        <end position="72"/>
    </location>
</feature>
<dbReference type="FunFam" id="3.10.20.90:FF:000341">
    <property type="entry name" value="Ubiquitin-like superfamily protein"/>
    <property type="match status" value="1"/>
</dbReference>
<feature type="domain" description="Ubiquitin-like" evidence="1">
    <location>
        <begin position="89"/>
        <end position="163"/>
    </location>
</feature>
<organism evidence="2 3">
    <name type="scientific">Vicia faba</name>
    <name type="common">Broad bean</name>
    <name type="synonym">Faba vulgaris</name>
    <dbReference type="NCBI Taxonomy" id="3906"/>
    <lineage>
        <taxon>Eukaryota</taxon>
        <taxon>Viridiplantae</taxon>
        <taxon>Streptophyta</taxon>
        <taxon>Embryophyta</taxon>
        <taxon>Tracheophyta</taxon>
        <taxon>Spermatophyta</taxon>
        <taxon>Magnoliopsida</taxon>
        <taxon>eudicotyledons</taxon>
        <taxon>Gunneridae</taxon>
        <taxon>Pentapetalae</taxon>
        <taxon>rosids</taxon>
        <taxon>fabids</taxon>
        <taxon>Fabales</taxon>
        <taxon>Fabaceae</taxon>
        <taxon>Papilionoideae</taxon>
        <taxon>50 kb inversion clade</taxon>
        <taxon>NPAAA clade</taxon>
        <taxon>Hologalegina</taxon>
        <taxon>IRL clade</taxon>
        <taxon>Fabeae</taxon>
        <taxon>Vicia</taxon>
    </lineage>
</organism>
<dbReference type="PANTHER" id="PTHR10621:SF38">
    <property type="entry name" value="UBIQUITIN DOMAIN-CONTAINING PROTEIN 7SL RNA1-RELATED"/>
    <property type="match status" value="1"/>
</dbReference>
<dbReference type="PROSITE" id="PS00299">
    <property type="entry name" value="UBIQUITIN_1"/>
    <property type="match status" value="1"/>
</dbReference>
<evidence type="ECO:0000313" key="2">
    <source>
        <dbReference type="EMBL" id="CAI8597786.1"/>
    </source>
</evidence>
<dbReference type="GO" id="GO:0070628">
    <property type="term" value="F:proteasome binding"/>
    <property type="evidence" value="ECO:0007669"/>
    <property type="project" value="TreeGrafter"/>
</dbReference>